<sequence length="59" mass="6622">MPPTPTKHAHTELSETTGRLVGYSVQTETNNCLLQISASSPEIFTRNRTVRYRTNCLLS</sequence>
<name>A0A0A9FDG7_ARUDO</name>
<dbReference type="EMBL" id="GBRH01187489">
    <property type="protein sequence ID" value="JAE10407.1"/>
    <property type="molecule type" value="Transcribed_RNA"/>
</dbReference>
<protein>
    <submittedName>
        <fullName evidence="1">Uncharacterized protein</fullName>
    </submittedName>
</protein>
<dbReference type="AlphaFoldDB" id="A0A0A9FDG7"/>
<reference evidence="1" key="1">
    <citation type="submission" date="2014-09" db="EMBL/GenBank/DDBJ databases">
        <authorList>
            <person name="Magalhaes I.L.F."/>
            <person name="Oliveira U."/>
            <person name="Santos F.R."/>
            <person name="Vidigal T.H.D.A."/>
            <person name="Brescovit A.D."/>
            <person name="Santos A.J."/>
        </authorList>
    </citation>
    <scope>NUCLEOTIDE SEQUENCE</scope>
    <source>
        <tissue evidence="1">Shoot tissue taken approximately 20 cm above the soil surface</tissue>
    </source>
</reference>
<reference evidence="1" key="2">
    <citation type="journal article" date="2015" name="Data Brief">
        <title>Shoot transcriptome of the giant reed, Arundo donax.</title>
        <authorList>
            <person name="Barrero R.A."/>
            <person name="Guerrero F.D."/>
            <person name="Moolhuijzen P."/>
            <person name="Goolsby J.A."/>
            <person name="Tidwell J."/>
            <person name="Bellgard S.E."/>
            <person name="Bellgard M.I."/>
        </authorList>
    </citation>
    <scope>NUCLEOTIDE SEQUENCE</scope>
    <source>
        <tissue evidence="1">Shoot tissue taken approximately 20 cm above the soil surface</tissue>
    </source>
</reference>
<accession>A0A0A9FDG7</accession>
<organism evidence="1">
    <name type="scientific">Arundo donax</name>
    <name type="common">Giant reed</name>
    <name type="synonym">Donax arundinaceus</name>
    <dbReference type="NCBI Taxonomy" id="35708"/>
    <lineage>
        <taxon>Eukaryota</taxon>
        <taxon>Viridiplantae</taxon>
        <taxon>Streptophyta</taxon>
        <taxon>Embryophyta</taxon>
        <taxon>Tracheophyta</taxon>
        <taxon>Spermatophyta</taxon>
        <taxon>Magnoliopsida</taxon>
        <taxon>Liliopsida</taxon>
        <taxon>Poales</taxon>
        <taxon>Poaceae</taxon>
        <taxon>PACMAD clade</taxon>
        <taxon>Arundinoideae</taxon>
        <taxon>Arundineae</taxon>
        <taxon>Arundo</taxon>
    </lineage>
</organism>
<evidence type="ECO:0000313" key="1">
    <source>
        <dbReference type="EMBL" id="JAE10407.1"/>
    </source>
</evidence>
<proteinExistence type="predicted"/>